<proteinExistence type="predicted"/>
<organism evidence="2 3">
    <name type="scientific">Myxococcus virescens</name>
    <dbReference type="NCBI Taxonomy" id="83456"/>
    <lineage>
        <taxon>Bacteria</taxon>
        <taxon>Pseudomonadati</taxon>
        <taxon>Myxococcota</taxon>
        <taxon>Myxococcia</taxon>
        <taxon>Myxococcales</taxon>
        <taxon>Cystobacterineae</taxon>
        <taxon>Myxococcaceae</taxon>
        <taxon>Myxococcus</taxon>
    </lineage>
</organism>
<protein>
    <submittedName>
        <fullName evidence="2">Uncharacterized protein</fullName>
    </submittedName>
</protein>
<sequence length="106" mass="11371">MDLAAPAWADAAEAPAEARMKNPSNTSLEVLTIHANLLQRGGRTRHCVRSEPRIGQEGPRGRSALRSLGVEAPHSRDITGHVVGIHLQRMMTDTQDAHPALLVPGA</sequence>
<gene>
    <name evidence="2" type="ORF">MVI01_41680</name>
</gene>
<evidence type="ECO:0000313" key="2">
    <source>
        <dbReference type="EMBL" id="GEL72384.1"/>
    </source>
</evidence>
<dbReference type="Proteomes" id="UP000321224">
    <property type="component" value="Unassembled WGS sequence"/>
</dbReference>
<reference evidence="2 3" key="1">
    <citation type="submission" date="2019-07" db="EMBL/GenBank/DDBJ databases">
        <title>Whole genome shotgun sequence of Myxococcus virescens NBRC 100334.</title>
        <authorList>
            <person name="Hosoyama A."/>
            <person name="Uohara A."/>
            <person name="Ohji S."/>
            <person name="Ichikawa N."/>
        </authorList>
    </citation>
    <scope>NUCLEOTIDE SEQUENCE [LARGE SCALE GENOMIC DNA]</scope>
    <source>
        <strain evidence="2 3">NBRC 100334</strain>
    </source>
</reference>
<dbReference type="AlphaFoldDB" id="A0A511HG92"/>
<evidence type="ECO:0000256" key="1">
    <source>
        <dbReference type="SAM" id="MobiDB-lite"/>
    </source>
</evidence>
<evidence type="ECO:0000313" key="3">
    <source>
        <dbReference type="Proteomes" id="UP000321224"/>
    </source>
</evidence>
<comment type="caution">
    <text evidence="2">The sequence shown here is derived from an EMBL/GenBank/DDBJ whole genome shotgun (WGS) entry which is preliminary data.</text>
</comment>
<feature type="region of interest" description="Disordered" evidence="1">
    <location>
        <begin position="42"/>
        <end position="62"/>
    </location>
</feature>
<name>A0A511HG92_9BACT</name>
<dbReference type="EMBL" id="BJVY01000024">
    <property type="protein sequence ID" value="GEL72384.1"/>
    <property type="molecule type" value="Genomic_DNA"/>
</dbReference>
<accession>A0A511HG92</accession>